<dbReference type="InterPro" id="IPR011545">
    <property type="entry name" value="DEAD/DEAH_box_helicase_dom"/>
</dbReference>
<keyword evidence="1 6" id="KW-0547">Nucleotide-binding</keyword>
<comment type="caution">
    <text evidence="10">The sequence shown here is derived from an EMBL/GenBank/DDBJ whole genome shotgun (WGS) entry which is preliminary data.</text>
</comment>
<dbReference type="STRING" id="45357.A0A2V1B0I0"/>
<accession>A0A2V1B0I0</accession>
<dbReference type="Pfam" id="PF00271">
    <property type="entry name" value="Helicase_C"/>
    <property type="match status" value="1"/>
</dbReference>
<organism evidence="10 11">
    <name type="scientific">Candidozyma haemuli</name>
    <dbReference type="NCBI Taxonomy" id="45357"/>
    <lineage>
        <taxon>Eukaryota</taxon>
        <taxon>Fungi</taxon>
        <taxon>Dikarya</taxon>
        <taxon>Ascomycota</taxon>
        <taxon>Saccharomycotina</taxon>
        <taxon>Pichiomycetes</taxon>
        <taxon>Metschnikowiaceae</taxon>
        <taxon>Candidozyma</taxon>
    </lineage>
</organism>
<dbReference type="GO" id="GO:0003724">
    <property type="term" value="F:RNA helicase activity"/>
    <property type="evidence" value="ECO:0007669"/>
    <property type="project" value="UniProtKB-EC"/>
</dbReference>
<dbReference type="GeneID" id="37010535"/>
<comment type="function">
    <text evidence="6">RNA helicase.</text>
</comment>
<dbReference type="EC" id="3.6.4.13" evidence="6"/>
<dbReference type="Pfam" id="PF00270">
    <property type="entry name" value="DEAD"/>
    <property type="match status" value="1"/>
</dbReference>
<dbReference type="SMART" id="SM00487">
    <property type="entry name" value="DEXDc"/>
    <property type="match status" value="1"/>
</dbReference>
<comment type="catalytic activity">
    <reaction evidence="6">
        <text>ATP + H2O = ADP + phosphate + H(+)</text>
        <dbReference type="Rhea" id="RHEA:13065"/>
        <dbReference type="ChEBI" id="CHEBI:15377"/>
        <dbReference type="ChEBI" id="CHEBI:15378"/>
        <dbReference type="ChEBI" id="CHEBI:30616"/>
        <dbReference type="ChEBI" id="CHEBI:43474"/>
        <dbReference type="ChEBI" id="CHEBI:456216"/>
        <dbReference type="EC" id="3.6.4.13"/>
    </reaction>
</comment>
<evidence type="ECO:0000256" key="5">
    <source>
        <dbReference type="ARBA" id="ARBA00022884"/>
    </source>
</evidence>
<feature type="compositionally biased region" description="Basic and acidic residues" evidence="7">
    <location>
        <begin position="594"/>
        <end position="607"/>
    </location>
</feature>
<dbReference type="InterPro" id="IPR001650">
    <property type="entry name" value="Helicase_C-like"/>
</dbReference>
<evidence type="ECO:0000313" key="10">
    <source>
        <dbReference type="EMBL" id="PVH22631.1"/>
    </source>
</evidence>
<dbReference type="VEuPathDB" id="FungiDB:CXQ85_005205"/>
<dbReference type="GO" id="GO:0016787">
    <property type="term" value="F:hydrolase activity"/>
    <property type="evidence" value="ECO:0007669"/>
    <property type="project" value="UniProtKB-KW"/>
</dbReference>
<evidence type="ECO:0000256" key="7">
    <source>
        <dbReference type="SAM" id="MobiDB-lite"/>
    </source>
</evidence>
<evidence type="ECO:0000256" key="3">
    <source>
        <dbReference type="ARBA" id="ARBA00022806"/>
    </source>
</evidence>
<feature type="compositionally biased region" description="Gly residues" evidence="7">
    <location>
        <begin position="582"/>
        <end position="591"/>
    </location>
</feature>
<name>A0A2V1B0I0_9ASCO</name>
<keyword evidence="4 6" id="KW-0067">ATP-binding</keyword>
<dbReference type="SUPFAM" id="SSF52540">
    <property type="entry name" value="P-loop containing nucleoside triphosphate hydrolases"/>
    <property type="match status" value="1"/>
</dbReference>
<dbReference type="Proteomes" id="UP000244309">
    <property type="component" value="Unassembled WGS sequence"/>
</dbReference>
<dbReference type="GO" id="GO:0005524">
    <property type="term" value="F:ATP binding"/>
    <property type="evidence" value="ECO:0007669"/>
    <property type="project" value="UniProtKB-UniRule"/>
</dbReference>
<dbReference type="InterPro" id="IPR027417">
    <property type="entry name" value="P-loop_NTPase"/>
</dbReference>
<keyword evidence="3 6" id="KW-0347">Helicase</keyword>
<feature type="compositionally biased region" description="Basic and acidic residues" evidence="7">
    <location>
        <begin position="620"/>
        <end position="645"/>
    </location>
</feature>
<dbReference type="SMART" id="SM00490">
    <property type="entry name" value="HELICc"/>
    <property type="match status" value="1"/>
</dbReference>
<reference evidence="10 11" key="1">
    <citation type="submission" date="2017-12" db="EMBL/GenBank/DDBJ databases">
        <title>Genome Sequence of a Multidrug-Resistant Candida haemulonii Isolate from a Patient with Chronic Leg Ulcers in Israel.</title>
        <authorList>
            <person name="Chow N.A."/>
            <person name="Gade L."/>
            <person name="Batra D."/>
            <person name="Rowe L.A."/>
            <person name="Ben-Ami R."/>
            <person name="Loparev V.N."/>
            <person name="Litvintseva A.P."/>
        </authorList>
    </citation>
    <scope>NUCLEOTIDE SEQUENCE [LARGE SCALE GENOMIC DNA]</scope>
    <source>
        <strain evidence="10 11">B11899</strain>
    </source>
</reference>
<dbReference type="Gene3D" id="3.40.50.300">
    <property type="entry name" value="P-loop containing nucleotide triphosphate hydrolases"/>
    <property type="match status" value="2"/>
</dbReference>
<dbReference type="PANTHER" id="PTHR24031">
    <property type="entry name" value="RNA HELICASE"/>
    <property type="match status" value="1"/>
</dbReference>
<protein>
    <recommendedName>
        <fullName evidence="6">ATP-dependent RNA helicase</fullName>
        <ecNumber evidence="6">3.6.4.13</ecNumber>
    </recommendedName>
</protein>
<comment type="similarity">
    <text evidence="6">Belongs to the DEAD box helicase family.</text>
</comment>
<evidence type="ECO:0000256" key="6">
    <source>
        <dbReference type="RuleBase" id="RU365068"/>
    </source>
</evidence>
<keyword evidence="11" id="KW-1185">Reference proteome</keyword>
<proteinExistence type="inferred from homology"/>
<dbReference type="InterPro" id="IPR014001">
    <property type="entry name" value="Helicase_ATP-bd"/>
</dbReference>
<evidence type="ECO:0000256" key="1">
    <source>
        <dbReference type="ARBA" id="ARBA00022741"/>
    </source>
</evidence>
<keyword evidence="5 6" id="KW-0694">RNA-binding</keyword>
<sequence length="645" mass="72581">MSHRRDIANDARIIEGKPKHAPYSTKYWSLPQGSVSLPTARAFSVSTKAFNRYKQIESAHRSPELLALNKEDITIDTLSQVKAFEPKIVKAFKKLGYESFTPVQARSIVPMMTEENGVVCRAKTGTGKTMAFVIPTLQTTLDYSFENKGGRGKVHTLVIAPTRDLAMQIKAEYHKLLDNERGLRTRVQLCIGGTSDRIISAPGIVIATPGRLEANLRNPSFASLFSDLKYRVYDEADRLLDQGFEESLMNIDDMLRDAREGGLHKATKMRSVLFSATVDERVDSFAKATMGEDYRYINCVSKDEQEAHENINQTLIKTKNNYESHVAAFADMFRNLKEKPGYKAIMFVPTVSGTDFLYNILRGGASAGFVDRRTLRNSSLLKLHGKLSQGRRNKSTEEFRNCKSGILICTDVAARGMDFKNVTDVIQICPSSEIADYVHKVGRTARAGTSGNATLYLSEYELPYAQALRHSRGINFSTEVDYENMTEDVALFEKINLYEADIEDYVKSYLGFARGACAPYNLNKQAMVSNVANLYRSFLQDPAAKIHMSSKTFLQMGLRDPRGEFFDIPGGIPNQRSDSRGSKGGFRGGYGRNQRTDRHRSDRHGSDGYRSGGQKYGGYKSDRYSDRFDSRRNDRNSKRTFDSRY</sequence>
<feature type="domain" description="Helicase C-terminal" evidence="9">
    <location>
        <begin position="328"/>
        <end position="503"/>
    </location>
</feature>
<dbReference type="RefSeq" id="XP_025343571.1">
    <property type="nucleotide sequence ID" value="XM_025488804.1"/>
</dbReference>
<gene>
    <name evidence="10" type="ORF">CXQ85_005205</name>
</gene>
<dbReference type="OrthoDB" id="193716at2759"/>
<comment type="domain">
    <text evidence="6">The Q motif is unique to and characteristic of the DEAD box family of RNA helicases and controls ATP binding and hydrolysis.</text>
</comment>
<dbReference type="GO" id="GO:0003723">
    <property type="term" value="F:RNA binding"/>
    <property type="evidence" value="ECO:0007669"/>
    <property type="project" value="UniProtKB-UniRule"/>
</dbReference>
<dbReference type="PROSITE" id="PS51192">
    <property type="entry name" value="HELICASE_ATP_BIND_1"/>
    <property type="match status" value="1"/>
</dbReference>
<evidence type="ECO:0000313" key="11">
    <source>
        <dbReference type="Proteomes" id="UP000244309"/>
    </source>
</evidence>
<feature type="region of interest" description="Disordered" evidence="7">
    <location>
        <begin position="565"/>
        <end position="645"/>
    </location>
</feature>
<evidence type="ECO:0000256" key="4">
    <source>
        <dbReference type="ARBA" id="ARBA00022840"/>
    </source>
</evidence>
<dbReference type="EMBL" id="PKFO01000008">
    <property type="protein sequence ID" value="PVH22631.1"/>
    <property type="molecule type" value="Genomic_DNA"/>
</dbReference>
<feature type="domain" description="Helicase ATP-binding" evidence="8">
    <location>
        <begin position="109"/>
        <end position="296"/>
    </location>
</feature>
<keyword evidence="2 6" id="KW-0378">Hydrolase</keyword>
<dbReference type="AlphaFoldDB" id="A0A2V1B0I0"/>
<evidence type="ECO:0000259" key="9">
    <source>
        <dbReference type="PROSITE" id="PS51194"/>
    </source>
</evidence>
<evidence type="ECO:0000259" key="8">
    <source>
        <dbReference type="PROSITE" id="PS51192"/>
    </source>
</evidence>
<dbReference type="PROSITE" id="PS51194">
    <property type="entry name" value="HELICASE_CTER"/>
    <property type="match status" value="1"/>
</dbReference>
<dbReference type="CDD" id="cd18787">
    <property type="entry name" value="SF2_C_DEAD"/>
    <property type="match status" value="1"/>
</dbReference>
<evidence type="ECO:0000256" key="2">
    <source>
        <dbReference type="ARBA" id="ARBA00022801"/>
    </source>
</evidence>